<accession>A0A1M5U0Q5</accession>
<name>A0A1M5U0Q5_9BACT</name>
<proteinExistence type="predicted"/>
<evidence type="ECO:0000313" key="1">
    <source>
        <dbReference type="EMBL" id="SHH56456.1"/>
    </source>
</evidence>
<dbReference type="OrthoDB" id="49105at2"/>
<dbReference type="RefSeq" id="WP_073374049.1">
    <property type="nucleotide sequence ID" value="NZ_FQXS01000004.1"/>
</dbReference>
<sequence>MIQGIDNSQIGYSASATYNKTITGASLSIGGHIDKDGAFTGDQVSFSYFEIEQSATYNRFGTITAAADAAYDLLRSHVLDVFEKQGLGTTINIGDRGIDLQQLSQQDAQALIAEDGYFGVEQTSDRIVDFAIAIAGGDPTRFDAILAGVEKGFQEALEAFGGWLPDISYQTYDAVQQKLDTWANGNQAVS</sequence>
<dbReference type="Proteomes" id="UP000184139">
    <property type="component" value="Unassembled WGS sequence"/>
</dbReference>
<reference evidence="1 2" key="1">
    <citation type="submission" date="2016-11" db="EMBL/GenBank/DDBJ databases">
        <authorList>
            <person name="Jaros S."/>
            <person name="Januszkiewicz K."/>
            <person name="Wedrychowicz H."/>
        </authorList>
    </citation>
    <scope>NUCLEOTIDE SEQUENCE [LARGE SCALE GENOMIC DNA]</scope>
    <source>
        <strain evidence="1 2">DSM 9705</strain>
    </source>
</reference>
<evidence type="ECO:0000313" key="2">
    <source>
        <dbReference type="Proteomes" id="UP000184139"/>
    </source>
</evidence>
<evidence type="ECO:0008006" key="3">
    <source>
        <dbReference type="Google" id="ProtNLM"/>
    </source>
</evidence>
<protein>
    <recommendedName>
        <fullName evidence="3">DUF5610 domain-containing protein</fullName>
    </recommendedName>
</protein>
<gene>
    <name evidence="1" type="ORF">SAMN02745124_00929</name>
</gene>
<keyword evidence="2" id="KW-1185">Reference proteome</keyword>
<dbReference type="AlphaFoldDB" id="A0A1M5U0Q5"/>
<dbReference type="STRING" id="1121409.SAMN02745124_00929"/>
<dbReference type="EMBL" id="FQXS01000004">
    <property type="protein sequence ID" value="SHH56456.1"/>
    <property type="molecule type" value="Genomic_DNA"/>
</dbReference>
<organism evidence="1 2">
    <name type="scientific">Desulfofustis glycolicus DSM 9705</name>
    <dbReference type="NCBI Taxonomy" id="1121409"/>
    <lineage>
        <taxon>Bacteria</taxon>
        <taxon>Pseudomonadati</taxon>
        <taxon>Thermodesulfobacteriota</taxon>
        <taxon>Desulfobulbia</taxon>
        <taxon>Desulfobulbales</taxon>
        <taxon>Desulfocapsaceae</taxon>
        <taxon>Desulfofustis</taxon>
    </lineage>
</organism>